<feature type="transmembrane region" description="Helical" evidence="5">
    <location>
        <begin position="7"/>
        <end position="23"/>
    </location>
</feature>
<organism evidence="6 7">
    <name type="scientific">Diplocloster modestus</name>
    <dbReference type="NCBI Taxonomy" id="2850322"/>
    <lineage>
        <taxon>Bacteria</taxon>
        <taxon>Bacillati</taxon>
        <taxon>Bacillota</taxon>
        <taxon>Clostridia</taxon>
        <taxon>Lachnospirales</taxon>
        <taxon>Lachnospiraceae</taxon>
        <taxon>Diplocloster</taxon>
    </lineage>
</organism>
<dbReference type="InterPro" id="IPR006480">
    <property type="entry name" value="Phage_holin_4_1"/>
</dbReference>
<keyword evidence="7" id="KW-1185">Reference proteome</keyword>
<evidence type="ECO:0000256" key="2">
    <source>
        <dbReference type="ARBA" id="ARBA00022692"/>
    </source>
</evidence>
<dbReference type="RefSeq" id="WP_158353109.1">
    <property type="nucleotide sequence ID" value="NZ_JAHQCX010000020.1"/>
</dbReference>
<protein>
    <submittedName>
        <fullName evidence="6">Phage holin family protein</fullName>
    </submittedName>
</protein>
<dbReference type="Proteomes" id="UP001314681">
    <property type="component" value="Unassembled WGS sequence"/>
</dbReference>
<evidence type="ECO:0000256" key="4">
    <source>
        <dbReference type="ARBA" id="ARBA00023136"/>
    </source>
</evidence>
<keyword evidence="3 5" id="KW-1133">Transmembrane helix</keyword>
<dbReference type="Pfam" id="PF05105">
    <property type="entry name" value="Phage_holin_4_1"/>
    <property type="match status" value="1"/>
</dbReference>
<proteinExistence type="predicted"/>
<keyword evidence="4 5" id="KW-0472">Membrane</keyword>
<sequence length="138" mass="15478">MEKIFNTISFVFGVIGGFIAKWLGGWDALLITIVALAVLDYVTGVIKGVYQKQLSSEIGYKGLLKKIVMFIVIAVAFIIQRLISDVIPLREVVIMFYVCNEALSLLENAAEFVPIPDKLKNTLLQLRDKNNKEDNDNE</sequence>
<name>A0ABS6KDA7_9FIRM</name>
<gene>
    <name evidence="6" type="ORF">KTH90_20965</name>
</gene>
<dbReference type="EMBL" id="JAHQCX010000020">
    <property type="protein sequence ID" value="MBU9728473.1"/>
    <property type="molecule type" value="Genomic_DNA"/>
</dbReference>
<feature type="transmembrane region" description="Helical" evidence="5">
    <location>
        <begin position="62"/>
        <end position="83"/>
    </location>
</feature>
<evidence type="ECO:0000256" key="5">
    <source>
        <dbReference type="SAM" id="Phobius"/>
    </source>
</evidence>
<dbReference type="NCBIfam" id="TIGR01593">
    <property type="entry name" value="holin_tox_secr"/>
    <property type="match status" value="1"/>
</dbReference>
<reference evidence="6 7" key="1">
    <citation type="submission" date="2021-06" db="EMBL/GenBank/DDBJ databases">
        <title>Description of novel taxa of the family Lachnospiraceae.</title>
        <authorList>
            <person name="Chaplin A.V."/>
            <person name="Sokolova S.R."/>
            <person name="Pikina A.P."/>
            <person name="Korzhanova M."/>
            <person name="Belova V."/>
            <person name="Korostin D."/>
            <person name="Efimov B.A."/>
        </authorList>
    </citation>
    <scope>NUCLEOTIDE SEQUENCE [LARGE SCALE GENOMIC DNA]</scope>
    <source>
        <strain evidence="6 7">ASD4241</strain>
    </source>
</reference>
<feature type="transmembrane region" description="Helical" evidence="5">
    <location>
        <begin position="29"/>
        <end position="50"/>
    </location>
</feature>
<comment type="subcellular location">
    <subcellularLocation>
        <location evidence="1">Membrane</location>
        <topology evidence="1">Multi-pass membrane protein</topology>
    </subcellularLocation>
</comment>
<evidence type="ECO:0000313" key="7">
    <source>
        <dbReference type="Proteomes" id="UP001314681"/>
    </source>
</evidence>
<accession>A0ABS6KDA7</accession>
<evidence type="ECO:0000256" key="1">
    <source>
        <dbReference type="ARBA" id="ARBA00004141"/>
    </source>
</evidence>
<evidence type="ECO:0000256" key="3">
    <source>
        <dbReference type="ARBA" id="ARBA00022989"/>
    </source>
</evidence>
<keyword evidence="2 5" id="KW-0812">Transmembrane</keyword>
<comment type="caution">
    <text evidence="6">The sequence shown here is derived from an EMBL/GenBank/DDBJ whole genome shotgun (WGS) entry which is preliminary data.</text>
</comment>
<evidence type="ECO:0000313" key="6">
    <source>
        <dbReference type="EMBL" id="MBU9728473.1"/>
    </source>
</evidence>